<evidence type="ECO:0000313" key="1">
    <source>
        <dbReference type="EMBL" id="KAK7078727.1"/>
    </source>
</evidence>
<reference evidence="1 2" key="1">
    <citation type="submission" date="2023-11" db="EMBL/GenBank/DDBJ databases">
        <title>Halocaridina rubra genome assembly.</title>
        <authorList>
            <person name="Smith C."/>
        </authorList>
    </citation>
    <scope>NUCLEOTIDE SEQUENCE [LARGE SCALE GENOMIC DNA]</scope>
    <source>
        <strain evidence="1">EP-1</strain>
        <tissue evidence="1">Whole</tissue>
    </source>
</reference>
<evidence type="ECO:0000313" key="2">
    <source>
        <dbReference type="Proteomes" id="UP001381693"/>
    </source>
</evidence>
<dbReference type="Proteomes" id="UP001381693">
    <property type="component" value="Unassembled WGS sequence"/>
</dbReference>
<name>A0AAN9AC36_HALRR</name>
<gene>
    <name evidence="1" type="ORF">SK128_017776</name>
</gene>
<dbReference type="EMBL" id="JAXCGZ010007690">
    <property type="protein sequence ID" value="KAK7078727.1"/>
    <property type="molecule type" value="Genomic_DNA"/>
</dbReference>
<dbReference type="AlphaFoldDB" id="A0AAN9AC36"/>
<sequence>MCDDEKVPIFELICSVYLGGEFEPATFRVGKKVYHHLVLLRGVHGSNMGTAISLCLLKKQGVGGDNATVPLPYPFHD</sequence>
<proteinExistence type="predicted"/>
<organism evidence="1 2">
    <name type="scientific">Halocaridina rubra</name>
    <name type="common">Hawaiian red shrimp</name>
    <dbReference type="NCBI Taxonomy" id="373956"/>
    <lineage>
        <taxon>Eukaryota</taxon>
        <taxon>Metazoa</taxon>
        <taxon>Ecdysozoa</taxon>
        <taxon>Arthropoda</taxon>
        <taxon>Crustacea</taxon>
        <taxon>Multicrustacea</taxon>
        <taxon>Malacostraca</taxon>
        <taxon>Eumalacostraca</taxon>
        <taxon>Eucarida</taxon>
        <taxon>Decapoda</taxon>
        <taxon>Pleocyemata</taxon>
        <taxon>Caridea</taxon>
        <taxon>Atyoidea</taxon>
        <taxon>Atyidae</taxon>
        <taxon>Halocaridina</taxon>
    </lineage>
</organism>
<accession>A0AAN9AC36</accession>
<comment type="caution">
    <text evidence="1">The sequence shown here is derived from an EMBL/GenBank/DDBJ whole genome shotgun (WGS) entry which is preliminary data.</text>
</comment>
<keyword evidence="2" id="KW-1185">Reference proteome</keyword>
<protein>
    <submittedName>
        <fullName evidence="1">Uncharacterized protein</fullName>
    </submittedName>
</protein>